<dbReference type="EnsemblMetazoa" id="XM_003386085.2">
    <property type="protein sequence ID" value="XP_003386133.1"/>
    <property type="gene ID" value="LOC100640794"/>
</dbReference>
<dbReference type="PANTHER" id="PTHR10221">
    <property type="entry name" value="TRANSCRIPTION INITIATION FACTOR TFIID SUBUNIT 6"/>
    <property type="match status" value="1"/>
</dbReference>
<dbReference type="InterPro" id="IPR009072">
    <property type="entry name" value="Histone-fold"/>
</dbReference>
<accession>A0A1X7V120</accession>
<reference evidence="9" key="2">
    <citation type="submission" date="2017-05" db="UniProtKB">
        <authorList>
            <consortium name="EnsemblMetazoa"/>
        </authorList>
    </citation>
    <scope>IDENTIFICATION</scope>
</reference>
<dbReference type="GO" id="GO:0005669">
    <property type="term" value="C:transcription factor TFIID complex"/>
    <property type="evidence" value="ECO:0007669"/>
    <property type="project" value="InterPro"/>
</dbReference>
<gene>
    <name evidence="9" type="primary">100640794</name>
</gene>
<dbReference type="OMA" id="MPEETCQ"/>
<dbReference type="AlphaFoldDB" id="A0A1X7V120"/>
<dbReference type="GO" id="GO:0016251">
    <property type="term" value="F:RNA polymerase II general transcription initiation factor activity"/>
    <property type="evidence" value="ECO:0007669"/>
    <property type="project" value="InterPro"/>
</dbReference>
<dbReference type="InParanoid" id="A0A1X7V120"/>
<dbReference type="InterPro" id="IPR011442">
    <property type="entry name" value="TAF6_C"/>
</dbReference>
<dbReference type="CDD" id="cd08050">
    <property type="entry name" value="TAF6C"/>
    <property type="match status" value="1"/>
</dbReference>
<dbReference type="GO" id="GO:0046982">
    <property type="term" value="F:protein heterodimerization activity"/>
    <property type="evidence" value="ECO:0007669"/>
    <property type="project" value="InterPro"/>
</dbReference>
<feature type="region of interest" description="Disordered" evidence="7">
    <location>
        <begin position="469"/>
        <end position="494"/>
    </location>
</feature>
<dbReference type="InterPro" id="IPR016024">
    <property type="entry name" value="ARM-type_fold"/>
</dbReference>
<evidence type="ECO:0000313" key="9">
    <source>
        <dbReference type="EnsemblMetazoa" id="Aqu2.1.33641_001"/>
    </source>
</evidence>
<dbReference type="Gene3D" id="1.25.40.770">
    <property type="entry name" value="TAF6, C-terminal HEAT repeat domain"/>
    <property type="match status" value="1"/>
</dbReference>
<dbReference type="STRING" id="400682.A0A1X7V120"/>
<dbReference type="InterPro" id="IPR046344">
    <property type="entry name" value="TAF6_C_sf"/>
</dbReference>
<dbReference type="SUPFAM" id="SSF47113">
    <property type="entry name" value="Histone-fold"/>
    <property type="match status" value="1"/>
</dbReference>
<keyword evidence="5" id="KW-0539">Nucleus</keyword>
<dbReference type="Pfam" id="PF07571">
    <property type="entry name" value="TAF6_C"/>
    <property type="match status" value="1"/>
</dbReference>
<keyword evidence="10" id="KW-1185">Reference proteome</keyword>
<feature type="domain" description="TATA box binding protein associated factor (TAF) histone-like fold" evidence="8">
    <location>
        <begin position="13"/>
        <end position="77"/>
    </location>
</feature>
<dbReference type="OrthoDB" id="361039at2759"/>
<feature type="compositionally biased region" description="Polar residues" evidence="7">
    <location>
        <begin position="469"/>
        <end position="483"/>
    </location>
</feature>
<dbReference type="GO" id="GO:0003713">
    <property type="term" value="F:transcription coactivator activity"/>
    <property type="evidence" value="ECO:0007669"/>
    <property type="project" value="TreeGrafter"/>
</dbReference>
<dbReference type="KEGG" id="aqu:100640794"/>
<evidence type="ECO:0000256" key="3">
    <source>
        <dbReference type="ARBA" id="ARBA00023015"/>
    </source>
</evidence>
<proteinExistence type="inferred from homology"/>
<dbReference type="Pfam" id="PF02969">
    <property type="entry name" value="TAF"/>
    <property type="match status" value="1"/>
</dbReference>
<dbReference type="GO" id="GO:0046695">
    <property type="term" value="C:SLIK (SAGA-like) complex"/>
    <property type="evidence" value="ECO:0007669"/>
    <property type="project" value="InterPro"/>
</dbReference>
<dbReference type="SUPFAM" id="SSF48371">
    <property type="entry name" value="ARM repeat"/>
    <property type="match status" value="1"/>
</dbReference>
<dbReference type="GO" id="GO:0000124">
    <property type="term" value="C:SAGA complex"/>
    <property type="evidence" value="ECO:0007669"/>
    <property type="project" value="InterPro"/>
</dbReference>
<evidence type="ECO:0000256" key="4">
    <source>
        <dbReference type="ARBA" id="ARBA00023163"/>
    </source>
</evidence>
<dbReference type="GO" id="GO:0051123">
    <property type="term" value="P:RNA polymerase II preinitiation complex assembly"/>
    <property type="evidence" value="ECO:0007669"/>
    <property type="project" value="TreeGrafter"/>
</dbReference>
<sequence length="593" mass="64594">MEDSMEVDESDRHLMSTDSIKVMAESIGISNLNEDVCKRLSEEMEFRLKEIVQNGIKFMRHSKRNRLSCGDIDNALRSKNIEPLYGFECSEYIPLRHSSGGGKEIYYPDDQEVDLVSIVSSPLPKLPCDVSLHSHWLAVDGVQPLVPENVPSLSLEEQRKQAVALSLNSQDASLVPKDVRLERKRKKEEEGVVEVVKLKSLQPHLLTMEQQLYYKELTDACVGLSDSKRQEGLTSLSTDPSVYQLLPQLITFMTEGIKVNIGQRKLASLRNLLKMVKALLDNTSISIERYLHDLIPSVSTCLLNRHLCTRPESEDHWSLRELSAKILSMICKRYSNSVNNIQTRLTRILSQTLQGLTLQELASHYGAVACFGELGQEAISACVIPRLKQEGELIKSALIGVTGSSKIVEQVAANKLQGILQRHCSPVLHQTRSATDTIVMYQQDYGYMGTCLFNQVKSLRQGRPILTLSNLSGPTGSPTSPKTKLSPITVGSPSQVTATKISKGGLPGGLRLQINSPGGGGTSVATIPVSLLSAIANPSVVQAIANQLAVTSPTVSSPPTTTRPLTPSTTTAAPVSTVTPPTTTSTVTTSSSS</sequence>
<comment type="similarity">
    <text evidence="2">Belongs to the TAF6 family.</text>
</comment>
<comment type="subcellular location">
    <subcellularLocation>
        <location evidence="1">Nucleus</location>
    </subcellularLocation>
</comment>
<dbReference type="PANTHER" id="PTHR10221:SF9">
    <property type="entry name" value="TRANSCRIPTION INITIATION FACTOR TFIID SUBUNIT 6"/>
    <property type="match status" value="1"/>
</dbReference>
<dbReference type="Proteomes" id="UP000007879">
    <property type="component" value="Unassembled WGS sequence"/>
</dbReference>
<reference evidence="10" key="1">
    <citation type="journal article" date="2010" name="Nature">
        <title>The Amphimedon queenslandica genome and the evolution of animal complexity.</title>
        <authorList>
            <person name="Srivastava M."/>
            <person name="Simakov O."/>
            <person name="Chapman J."/>
            <person name="Fahey B."/>
            <person name="Gauthier M.E."/>
            <person name="Mitros T."/>
            <person name="Richards G.S."/>
            <person name="Conaco C."/>
            <person name="Dacre M."/>
            <person name="Hellsten U."/>
            <person name="Larroux C."/>
            <person name="Putnam N.H."/>
            <person name="Stanke M."/>
            <person name="Adamska M."/>
            <person name="Darling A."/>
            <person name="Degnan S.M."/>
            <person name="Oakley T.H."/>
            <person name="Plachetzki D.C."/>
            <person name="Zhai Y."/>
            <person name="Adamski M."/>
            <person name="Calcino A."/>
            <person name="Cummins S.F."/>
            <person name="Goodstein D.M."/>
            <person name="Harris C."/>
            <person name="Jackson D.J."/>
            <person name="Leys S.P."/>
            <person name="Shu S."/>
            <person name="Woodcroft B.J."/>
            <person name="Vervoort M."/>
            <person name="Kosik K.S."/>
            <person name="Manning G."/>
            <person name="Degnan B.M."/>
            <person name="Rokhsar D.S."/>
        </authorList>
    </citation>
    <scope>NUCLEOTIDE SEQUENCE [LARGE SCALE GENOMIC DNA]</scope>
</reference>
<name>A0A1X7V120_AMPQE</name>
<keyword evidence="3" id="KW-0805">Transcription regulation</keyword>
<dbReference type="FunFam" id="1.25.40.770:FF:000001">
    <property type="entry name" value="Transcription initiation factor TFIID subunit 6"/>
    <property type="match status" value="1"/>
</dbReference>
<evidence type="ECO:0000256" key="5">
    <source>
        <dbReference type="ARBA" id="ARBA00023242"/>
    </source>
</evidence>
<evidence type="ECO:0000256" key="7">
    <source>
        <dbReference type="SAM" id="MobiDB-lite"/>
    </source>
</evidence>
<evidence type="ECO:0000256" key="1">
    <source>
        <dbReference type="ARBA" id="ARBA00004123"/>
    </source>
</evidence>
<dbReference type="EnsemblMetazoa" id="Aqu2.1.33641_001">
    <property type="protein sequence ID" value="Aqu2.1.33641_001"/>
    <property type="gene ID" value="Aqu2.1.33641"/>
</dbReference>
<dbReference type="eggNOG" id="KOG2549">
    <property type="taxonomic scope" value="Eukaryota"/>
</dbReference>
<evidence type="ECO:0000256" key="6">
    <source>
        <dbReference type="ARBA" id="ARBA00040091"/>
    </source>
</evidence>
<dbReference type="InterPro" id="IPR004823">
    <property type="entry name" value="TAF_TATA-bd_Histone-like_dom"/>
</dbReference>
<dbReference type="FunFam" id="1.10.20.10:FF:000030">
    <property type="entry name" value="Transcription initiation factor TFIID subunit 6"/>
    <property type="match status" value="1"/>
</dbReference>
<evidence type="ECO:0000256" key="2">
    <source>
        <dbReference type="ARBA" id="ARBA00007688"/>
    </source>
</evidence>
<evidence type="ECO:0000313" key="10">
    <source>
        <dbReference type="Proteomes" id="UP000007879"/>
    </source>
</evidence>
<organism evidence="9">
    <name type="scientific">Amphimedon queenslandica</name>
    <name type="common">Sponge</name>
    <dbReference type="NCBI Taxonomy" id="400682"/>
    <lineage>
        <taxon>Eukaryota</taxon>
        <taxon>Metazoa</taxon>
        <taxon>Porifera</taxon>
        <taxon>Demospongiae</taxon>
        <taxon>Heteroscleromorpha</taxon>
        <taxon>Haplosclerida</taxon>
        <taxon>Niphatidae</taxon>
        <taxon>Amphimedon</taxon>
    </lineage>
</organism>
<dbReference type="InterPro" id="IPR037796">
    <property type="entry name" value="TAF6"/>
</dbReference>
<feature type="region of interest" description="Disordered" evidence="7">
    <location>
        <begin position="551"/>
        <end position="593"/>
    </location>
</feature>
<evidence type="ECO:0000259" key="8">
    <source>
        <dbReference type="SMART" id="SM00803"/>
    </source>
</evidence>
<protein>
    <recommendedName>
        <fullName evidence="6">Transcription initiation factor TFIID subunit 6</fullName>
    </recommendedName>
</protein>
<dbReference type="SMART" id="SM00803">
    <property type="entry name" value="TAF"/>
    <property type="match status" value="1"/>
</dbReference>
<dbReference type="Gene3D" id="1.10.20.10">
    <property type="entry name" value="Histone, subunit A"/>
    <property type="match status" value="1"/>
</dbReference>
<keyword evidence="4" id="KW-0804">Transcription</keyword>
<dbReference type="CDD" id="cd22931">
    <property type="entry name" value="HFD_TAF6"/>
    <property type="match status" value="1"/>
</dbReference>